<dbReference type="Proteomes" id="UP001172102">
    <property type="component" value="Unassembled WGS sequence"/>
</dbReference>
<comment type="caution">
    <text evidence="2">The sequence shown here is derived from an EMBL/GenBank/DDBJ whole genome shotgun (WGS) entry which is preliminary data.</text>
</comment>
<dbReference type="InterPro" id="IPR036249">
    <property type="entry name" value="Thioredoxin-like_sf"/>
</dbReference>
<reference evidence="2" key="1">
    <citation type="submission" date="2023-06" db="EMBL/GenBank/DDBJ databases">
        <title>Genome-scale phylogeny and comparative genomics of the fungal order Sordariales.</title>
        <authorList>
            <consortium name="Lawrence Berkeley National Laboratory"/>
            <person name="Hensen N."/>
            <person name="Bonometti L."/>
            <person name="Westerberg I."/>
            <person name="Brannstrom I.O."/>
            <person name="Guillou S."/>
            <person name="Cros-Aarteil S."/>
            <person name="Calhoun S."/>
            <person name="Haridas S."/>
            <person name="Kuo A."/>
            <person name="Mondo S."/>
            <person name="Pangilinan J."/>
            <person name="Riley R."/>
            <person name="Labutti K."/>
            <person name="Andreopoulos B."/>
            <person name="Lipzen A."/>
            <person name="Chen C."/>
            <person name="Yanf M."/>
            <person name="Daum C."/>
            <person name="Ng V."/>
            <person name="Clum A."/>
            <person name="Steindorff A."/>
            <person name="Ohm R."/>
            <person name="Martin F."/>
            <person name="Silar P."/>
            <person name="Natvig D."/>
            <person name="Lalanne C."/>
            <person name="Gautier V."/>
            <person name="Ament-Velasquez S.L."/>
            <person name="Kruys A."/>
            <person name="Hutchinson M.I."/>
            <person name="Powell A.J."/>
            <person name="Barry K."/>
            <person name="Miller A.N."/>
            <person name="Grigoriev I.V."/>
            <person name="Debuchy R."/>
            <person name="Gladieux P."/>
            <person name="Thoren M.H."/>
            <person name="Johannesson H."/>
        </authorList>
    </citation>
    <scope>NUCLEOTIDE SEQUENCE</scope>
    <source>
        <strain evidence="2">SMH4607-1</strain>
    </source>
</reference>
<dbReference type="SUPFAM" id="SSF52833">
    <property type="entry name" value="Thioredoxin-like"/>
    <property type="match status" value="1"/>
</dbReference>
<dbReference type="InterPro" id="IPR054416">
    <property type="entry name" value="GST_UstS-like_C"/>
</dbReference>
<dbReference type="SUPFAM" id="SSF47616">
    <property type="entry name" value="GST C-terminal domain-like"/>
    <property type="match status" value="1"/>
</dbReference>
<dbReference type="Gene3D" id="1.20.1050.10">
    <property type="match status" value="1"/>
</dbReference>
<keyword evidence="3" id="KW-1185">Reference proteome</keyword>
<evidence type="ECO:0000313" key="2">
    <source>
        <dbReference type="EMBL" id="KAK0719367.1"/>
    </source>
</evidence>
<evidence type="ECO:0000259" key="1">
    <source>
        <dbReference type="PROSITE" id="PS50404"/>
    </source>
</evidence>
<accession>A0AA40AP71</accession>
<dbReference type="Pfam" id="PF13409">
    <property type="entry name" value="GST_N_2"/>
    <property type="match status" value="1"/>
</dbReference>
<feature type="domain" description="GST N-terminal" evidence="1">
    <location>
        <begin position="13"/>
        <end position="104"/>
    </location>
</feature>
<protein>
    <recommendedName>
        <fullName evidence="1">GST N-terminal domain-containing protein</fullName>
    </recommendedName>
</protein>
<name>A0AA40AP71_9PEZI</name>
<dbReference type="InterPro" id="IPR004045">
    <property type="entry name" value="Glutathione_S-Trfase_N"/>
</dbReference>
<organism evidence="2 3">
    <name type="scientific">Lasiosphaeris hirsuta</name>
    <dbReference type="NCBI Taxonomy" id="260670"/>
    <lineage>
        <taxon>Eukaryota</taxon>
        <taxon>Fungi</taxon>
        <taxon>Dikarya</taxon>
        <taxon>Ascomycota</taxon>
        <taxon>Pezizomycotina</taxon>
        <taxon>Sordariomycetes</taxon>
        <taxon>Sordariomycetidae</taxon>
        <taxon>Sordariales</taxon>
        <taxon>Lasiosphaeriaceae</taxon>
        <taxon>Lasiosphaeris</taxon>
    </lineage>
</organism>
<gene>
    <name evidence="2" type="ORF">B0H67DRAFT_599168</name>
</gene>
<dbReference type="Pfam" id="PF22041">
    <property type="entry name" value="GST_C_7"/>
    <property type="match status" value="1"/>
</dbReference>
<sequence length="282" mass="30763">MSRSPIVFYDIAQAPPVEKTCCSPNPWKTRLALNFKAVPYTTTWVALPDIAQVRTGLHIPACRKFQDGTDFFTLPIIQDPATSALLGDSFDIAIYLQQTYPDAGAGDLFPPHPTALDFAPPAQADAIMVPLSACRGGPEFAAYARFNARVDAVFSLHVQLTVQEFPLDPATAEATKAEFVRRAAGAGVRSWDDFTLAGEARESTLASFRDALGGLAALLLRDTAGPFLFGARPSYADMIVGAWLRMMCVTLPKGEWRDLRGWHEGAFGRLHDALEVYAEVKK</sequence>
<evidence type="ECO:0000313" key="3">
    <source>
        <dbReference type="Proteomes" id="UP001172102"/>
    </source>
</evidence>
<dbReference type="EMBL" id="JAUKUA010000003">
    <property type="protein sequence ID" value="KAK0719367.1"/>
    <property type="molecule type" value="Genomic_DNA"/>
</dbReference>
<dbReference type="Gene3D" id="3.40.30.10">
    <property type="entry name" value="Glutaredoxin"/>
    <property type="match status" value="1"/>
</dbReference>
<dbReference type="InterPro" id="IPR036282">
    <property type="entry name" value="Glutathione-S-Trfase_C_sf"/>
</dbReference>
<proteinExistence type="predicted"/>
<dbReference type="AlphaFoldDB" id="A0AA40AP71"/>
<dbReference type="PROSITE" id="PS50404">
    <property type="entry name" value="GST_NTER"/>
    <property type="match status" value="1"/>
</dbReference>